<evidence type="ECO:0000256" key="1">
    <source>
        <dbReference type="SAM" id="MobiDB-lite"/>
    </source>
</evidence>
<protein>
    <submittedName>
        <fullName evidence="2">Uncharacterized protein</fullName>
    </submittedName>
</protein>
<dbReference type="STRING" id="145388.A0A0D2NBY0"/>
<dbReference type="Proteomes" id="UP000054498">
    <property type="component" value="Unassembled WGS sequence"/>
</dbReference>
<feature type="region of interest" description="Disordered" evidence="1">
    <location>
        <begin position="72"/>
        <end position="106"/>
    </location>
</feature>
<keyword evidence="3" id="KW-1185">Reference proteome</keyword>
<gene>
    <name evidence="2" type="ORF">MNEG_4991</name>
</gene>
<reference evidence="2 3" key="1">
    <citation type="journal article" date="2013" name="BMC Genomics">
        <title>Reconstruction of the lipid metabolism for the microalga Monoraphidium neglectum from its genome sequence reveals characteristics suitable for biofuel production.</title>
        <authorList>
            <person name="Bogen C."/>
            <person name="Al-Dilaimi A."/>
            <person name="Albersmeier A."/>
            <person name="Wichmann J."/>
            <person name="Grundmann M."/>
            <person name="Rupp O."/>
            <person name="Lauersen K.J."/>
            <person name="Blifernez-Klassen O."/>
            <person name="Kalinowski J."/>
            <person name="Goesmann A."/>
            <person name="Mussgnug J.H."/>
            <person name="Kruse O."/>
        </authorList>
    </citation>
    <scope>NUCLEOTIDE SEQUENCE [LARGE SCALE GENOMIC DNA]</scope>
    <source>
        <strain evidence="2 3">SAG 48.87</strain>
    </source>
</reference>
<evidence type="ECO:0000313" key="2">
    <source>
        <dbReference type="EMBL" id="KIZ02966.1"/>
    </source>
</evidence>
<dbReference type="OrthoDB" id="10671923at2759"/>
<evidence type="ECO:0000313" key="3">
    <source>
        <dbReference type="Proteomes" id="UP000054498"/>
    </source>
</evidence>
<sequence length="217" mass="20949">MDDTVGPLDAYKTPDIYSGRLGGGLTKSGEVPAARLTDSGGAVGGGGDAASAQLASALKLLAPGLQGLAPMNGAPAGAPAPAAPQQPEAQLQAATPAGARPRVSFGPEPPADVDAAKRAVGAALAGLDLQTARVNLDASKAAVNAMRANGEIPVHPRKQQRDLRSTSARQLVGAAPLRHNLPLGGHGGAGGGGGGGGGALDGGAGLPGGAYAYLCHT</sequence>
<feature type="region of interest" description="Disordered" evidence="1">
    <location>
        <begin position="1"/>
        <end position="48"/>
    </location>
</feature>
<dbReference type="EMBL" id="KK100941">
    <property type="protein sequence ID" value="KIZ02966.1"/>
    <property type="molecule type" value="Genomic_DNA"/>
</dbReference>
<organism evidence="2 3">
    <name type="scientific">Monoraphidium neglectum</name>
    <dbReference type="NCBI Taxonomy" id="145388"/>
    <lineage>
        <taxon>Eukaryota</taxon>
        <taxon>Viridiplantae</taxon>
        <taxon>Chlorophyta</taxon>
        <taxon>core chlorophytes</taxon>
        <taxon>Chlorophyceae</taxon>
        <taxon>CS clade</taxon>
        <taxon>Sphaeropleales</taxon>
        <taxon>Selenastraceae</taxon>
        <taxon>Monoraphidium</taxon>
    </lineage>
</organism>
<dbReference type="KEGG" id="mng:MNEG_4991"/>
<proteinExistence type="predicted"/>
<name>A0A0D2NBY0_9CHLO</name>
<accession>A0A0D2NBY0</accession>
<dbReference type="RefSeq" id="XP_013901985.1">
    <property type="nucleotide sequence ID" value="XM_014046531.1"/>
</dbReference>
<feature type="compositionally biased region" description="Low complexity" evidence="1">
    <location>
        <begin position="72"/>
        <end position="97"/>
    </location>
</feature>
<dbReference type="GeneID" id="25737868"/>
<dbReference type="AlphaFoldDB" id="A0A0D2NBY0"/>